<sequence length="140" mass="15066">MGSAAGLLAIGCWLAWGLGNTHQIARGAAGLLLWLGCTAAAWHWQRSLPRGQLHWNGADWQLQRSGAVQPEQLAGRPEVRLDLQFALLLQARTGQGRPCWLWLHQGAAPPLPGAWPAIRRALYSRAPAAPAQPSTDEAAS</sequence>
<evidence type="ECO:0008006" key="3">
    <source>
        <dbReference type="Google" id="ProtNLM"/>
    </source>
</evidence>
<evidence type="ECO:0000313" key="2">
    <source>
        <dbReference type="Proteomes" id="UP000241829"/>
    </source>
</evidence>
<dbReference type="KEGG" id="melm:C7H73_05850"/>
<gene>
    <name evidence="1" type="ORF">C7H73_05850</name>
</gene>
<evidence type="ECO:0000313" key="1">
    <source>
        <dbReference type="EMBL" id="AVP57238.1"/>
    </source>
</evidence>
<reference evidence="2" key="1">
    <citation type="submission" date="2018-03" db="EMBL/GenBank/DDBJ databases">
        <title>Genome sequencing of Melaminivora sp. strain SC2-7.</title>
        <authorList>
            <person name="Kim S.-J."/>
            <person name="Heo J."/>
            <person name="Ahn J.-H."/>
            <person name="Kwon S.-W."/>
        </authorList>
    </citation>
    <scope>NUCLEOTIDE SEQUENCE [LARGE SCALE GENOMIC DNA]</scope>
    <source>
        <strain evidence="2">SC2-7</strain>
    </source>
</reference>
<dbReference type="Proteomes" id="UP000241829">
    <property type="component" value="Chromosome"/>
</dbReference>
<name>A0A2P1NJI3_9BURK</name>
<dbReference type="AlphaFoldDB" id="A0A2P1NJI3"/>
<organism evidence="1 2">
    <name type="scientific">Pulveribacter suum</name>
    <dbReference type="NCBI Taxonomy" id="2116657"/>
    <lineage>
        <taxon>Bacteria</taxon>
        <taxon>Pseudomonadati</taxon>
        <taxon>Pseudomonadota</taxon>
        <taxon>Betaproteobacteria</taxon>
        <taxon>Burkholderiales</taxon>
        <taxon>Comamonadaceae</taxon>
        <taxon>Pulveribacter</taxon>
    </lineage>
</organism>
<keyword evidence="2" id="KW-1185">Reference proteome</keyword>
<protein>
    <recommendedName>
        <fullName evidence="3">Toxin CptA</fullName>
    </recommendedName>
</protein>
<dbReference type="EMBL" id="CP027792">
    <property type="protein sequence ID" value="AVP57238.1"/>
    <property type="molecule type" value="Genomic_DNA"/>
</dbReference>
<proteinExistence type="predicted"/>
<accession>A0A2P1NJI3</accession>